<dbReference type="GO" id="GO:0003697">
    <property type="term" value="F:single-stranded DNA binding"/>
    <property type="evidence" value="ECO:0007669"/>
    <property type="project" value="TreeGrafter"/>
</dbReference>
<evidence type="ECO:0000313" key="3">
    <source>
        <dbReference type="Proteomes" id="UP000595437"/>
    </source>
</evidence>
<organism evidence="2 3">
    <name type="scientific">Caligus rogercresseyi</name>
    <name type="common">Sea louse</name>
    <dbReference type="NCBI Taxonomy" id="217165"/>
    <lineage>
        <taxon>Eukaryota</taxon>
        <taxon>Metazoa</taxon>
        <taxon>Ecdysozoa</taxon>
        <taxon>Arthropoda</taxon>
        <taxon>Crustacea</taxon>
        <taxon>Multicrustacea</taxon>
        <taxon>Hexanauplia</taxon>
        <taxon>Copepoda</taxon>
        <taxon>Siphonostomatoida</taxon>
        <taxon>Caligidae</taxon>
        <taxon>Caligus</taxon>
    </lineage>
</organism>
<dbReference type="Proteomes" id="UP000595437">
    <property type="component" value="Chromosome 15"/>
</dbReference>
<dbReference type="GO" id="GO:0042800">
    <property type="term" value="F:histone H3K4 methyltransferase activity"/>
    <property type="evidence" value="ECO:0007669"/>
    <property type="project" value="TreeGrafter"/>
</dbReference>
<evidence type="ECO:0000313" key="2">
    <source>
        <dbReference type="EMBL" id="QQP36433.1"/>
    </source>
</evidence>
<sequence>MDICKEKIRHILQFFFYKGENASQAAENVNSVYGPDTVTANHTQFWFRRFRSGNLGVKDAPRSGRPFVKNIDKIMEIVESHRHVSTVSIAQELNIAKKTVWNHLNKAGYKKKLDL</sequence>
<dbReference type="PANTHER" id="PTHR46060">
    <property type="entry name" value="MARINER MOS1 TRANSPOSASE-LIKE PROTEIN"/>
    <property type="match status" value="1"/>
</dbReference>
<proteinExistence type="predicted"/>
<dbReference type="GO" id="GO:0005634">
    <property type="term" value="C:nucleus"/>
    <property type="evidence" value="ECO:0007669"/>
    <property type="project" value="TreeGrafter"/>
</dbReference>
<keyword evidence="2" id="KW-0808">Transferase</keyword>
<dbReference type="GO" id="GO:0044547">
    <property type="term" value="F:DNA topoisomerase binding"/>
    <property type="evidence" value="ECO:0007669"/>
    <property type="project" value="TreeGrafter"/>
</dbReference>
<dbReference type="AlphaFoldDB" id="A0A7T8GRD6"/>
<feature type="domain" description="Mos1 transposase HTH" evidence="1">
    <location>
        <begin position="5"/>
        <end position="54"/>
    </location>
</feature>
<accession>A0A7T8GRD6</accession>
<feature type="non-terminal residue" evidence="2">
    <location>
        <position position="115"/>
    </location>
</feature>
<dbReference type="OrthoDB" id="10032414at2759"/>
<dbReference type="GO" id="GO:0000729">
    <property type="term" value="P:DNA double-strand break processing"/>
    <property type="evidence" value="ECO:0007669"/>
    <property type="project" value="TreeGrafter"/>
</dbReference>
<evidence type="ECO:0000259" key="1">
    <source>
        <dbReference type="Pfam" id="PF17906"/>
    </source>
</evidence>
<dbReference type="EMBL" id="CP045904">
    <property type="protein sequence ID" value="QQP36433.1"/>
    <property type="molecule type" value="Genomic_DNA"/>
</dbReference>
<keyword evidence="3" id="KW-1185">Reference proteome</keyword>
<dbReference type="InterPro" id="IPR052709">
    <property type="entry name" value="Transposase-MT_Hybrid"/>
</dbReference>
<dbReference type="GO" id="GO:0006303">
    <property type="term" value="P:double-strand break repair via nonhomologous end joining"/>
    <property type="evidence" value="ECO:0007669"/>
    <property type="project" value="TreeGrafter"/>
</dbReference>
<dbReference type="GO" id="GO:0032259">
    <property type="term" value="P:methylation"/>
    <property type="evidence" value="ECO:0007669"/>
    <property type="project" value="UniProtKB-KW"/>
</dbReference>
<dbReference type="GO" id="GO:0000793">
    <property type="term" value="C:condensed chromosome"/>
    <property type="evidence" value="ECO:0007669"/>
    <property type="project" value="TreeGrafter"/>
</dbReference>
<dbReference type="GO" id="GO:0000014">
    <property type="term" value="F:single-stranded DNA endodeoxyribonuclease activity"/>
    <property type="evidence" value="ECO:0007669"/>
    <property type="project" value="TreeGrafter"/>
</dbReference>
<keyword evidence="2" id="KW-0489">Methyltransferase</keyword>
<dbReference type="GO" id="GO:0035861">
    <property type="term" value="C:site of double-strand break"/>
    <property type="evidence" value="ECO:0007669"/>
    <property type="project" value="TreeGrafter"/>
</dbReference>
<dbReference type="InterPro" id="IPR041426">
    <property type="entry name" value="Mos1_HTH"/>
</dbReference>
<reference evidence="3" key="1">
    <citation type="submission" date="2021-01" db="EMBL/GenBank/DDBJ databases">
        <title>Caligus Genome Assembly.</title>
        <authorList>
            <person name="Gallardo-Escarate C."/>
        </authorList>
    </citation>
    <scope>NUCLEOTIDE SEQUENCE [LARGE SCALE GENOMIC DNA]</scope>
</reference>
<dbReference type="PANTHER" id="PTHR46060:SF2">
    <property type="entry name" value="HISTONE-LYSINE N-METHYLTRANSFERASE SETMAR"/>
    <property type="match status" value="1"/>
</dbReference>
<protein>
    <submittedName>
        <fullName evidence="2">Histone-lysine N-methyltransferase SETMAR</fullName>
    </submittedName>
</protein>
<dbReference type="GO" id="GO:0015074">
    <property type="term" value="P:DNA integration"/>
    <property type="evidence" value="ECO:0007669"/>
    <property type="project" value="TreeGrafter"/>
</dbReference>
<name>A0A7T8GRD6_CALRO</name>
<gene>
    <name evidence="2" type="ORF">FKW44_021537</name>
</gene>
<dbReference type="GO" id="GO:0003690">
    <property type="term" value="F:double-stranded DNA binding"/>
    <property type="evidence" value="ECO:0007669"/>
    <property type="project" value="TreeGrafter"/>
</dbReference>
<dbReference type="GO" id="GO:0031297">
    <property type="term" value="P:replication fork processing"/>
    <property type="evidence" value="ECO:0007669"/>
    <property type="project" value="TreeGrafter"/>
</dbReference>
<dbReference type="Pfam" id="PF17906">
    <property type="entry name" value="HTH_48"/>
    <property type="match status" value="1"/>
</dbReference>
<dbReference type="GO" id="GO:0046975">
    <property type="term" value="F:histone H3K36 methyltransferase activity"/>
    <property type="evidence" value="ECO:0007669"/>
    <property type="project" value="TreeGrafter"/>
</dbReference>
<dbReference type="GO" id="GO:0044774">
    <property type="term" value="P:mitotic DNA integrity checkpoint signaling"/>
    <property type="evidence" value="ECO:0007669"/>
    <property type="project" value="TreeGrafter"/>
</dbReference>
<dbReference type="Gene3D" id="1.10.10.1450">
    <property type="match status" value="1"/>
</dbReference>